<proteinExistence type="predicted"/>
<feature type="transmembrane region" description="Helical" evidence="7">
    <location>
        <begin position="1099"/>
        <end position="1119"/>
    </location>
</feature>
<dbReference type="Pfam" id="PF08016">
    <property type="entry name" value="PKD_channel"/>
    <property type="match status" value="1"/>
</dbReference>
<name>A0AAE0C506_9CHLO</name>
<keyword evidence="2 7" id="KW-0812">Transmembrane</keyword>
<evidence type="ECO:0000256" key="7">
    <source>
        <dbReference type="SAM" id="Phobius"/>
    </source>
</evidence>
<keyword evidence="4 7" id="KW-0472">Membrane</keyword>
<keyword evidence="5" id="KW-0175">Coiled coil</keyword>
<organism evidence="9 10">
    <name type="scientific">Cymbomonas tetramitiformis</name>
    <dbReference type="NCBI Taxonomy" id="36881"/>
    <lineage>
        <taxon>Eukaryota</taxon>
        <taxon>Viridiplantae</taxon>
        <taxon>Chlorophyta</taxon>
        <taxon>Pyramimonadophyceae</taxon>
        <taxon>Pyramimonadales</taxon>
        <taxon>Pyramimonadaceae</taxon>
        <taxon>Cymbomonas</taxon>
    </lineage>
</organism>
<dbReference type="GO" id="GO:0016020">
    <property type="term" value="C:membrane"/>
    <property type="evidence" value="ECO:0007669"/>
    <property type="project" value="UniProtKB-SubCell"/>
</dbReference>
<evidence type="ECO:0000256" key="1">
    <source>
        <dbReference type="ARBA" id="ARBA00004141"/>
    </source>
</evidence>
<evidence type="ECO:0000313" key="9">
    <source>
        <dbReference type="EMBL" id="KAK3247437.1"/>
    </source>
</evidence>
<dbReference type="Proteomes" id="UP001190700">
    <property type="component" value="Unassembled WGS sequence"/>
</dbReference>
<evidence type="ECO:0000256" key="2">
    <source>
        <dbReference type="ARBA" id="ARBA00022692"/>
    </source>
</evidence>
<protein>
    <recommendedName>
        <fullName evidence="8">Polycystin cation channel PKD1/PKD2 domain-containing protein</fullName>
    </recommendedName>
</protein>
<dbReference type="PANTHER" id="PTHR10877:SF183">
    <property type="entry name" value="AT14535P-RELATED"/>
    <property type="match status" value="1"/>
</dbReference>
<evidence type="ECO:0000256" key="6">
    <source>
        <dbReference type="SAM" id="MobiDB-lite"/>
    </source>
</evidence>
<evidence type="ECO:0000313" key="10">
    <source>
        <dbReference type="Proteomes" id="UP001190700"/>
    </source>
</evidence>
<feature type="transmembrane region" description="Helical" evidence="7">
    <location>
        <begin position="1060"/>
        <end position="1078"/>
    </location>
</feature>
<dbReference type="InterPro" id="IPR051223">
    <property type="entry name" value="Polycystin"/>
</dbReference>
<keyword evidence="3 7" id="KW-1133">Transmembrane helix</keyword>
<dbReference type="InterPro" id="IPR013122">
    <property type="entry name" value="PKD1_2_channel"/>
</dbReference>
<sequence length="1566" mass="179391">MDAKFAKKVVNELYERYNSLRERRRDYCNLMFFLIFVTFNLSILYLQRDAESAYSVVSTITRSSLIPTDTEVSDTSDILSWLQTLLQDIWEDPVCGDDKCEDPFEFAFYGRFGCKADCGTFLEQQEITEVQVDMYYDFHHASGSTPPTTLMQDSSWNLCPAEDSSFFDVYHIKNSTKIKHGSACYWETDNTFDQLEGHRLEVIPDVPDGEWELVIKGDLFNKVGGGVRHRGNVTYFSKRLKYLAAYAVANYELGAEYKILNETFIQMNKTDSQILLEHIDSVYEEEYQALNASLDGGALNYSDYLVEMAALTESYEASLTEGESTFNNECVTLREANSSVLVGDYNETTETVYCGSACFTNTVPFLWNTENVTVGPNISMCTSCNDTIDEFCEWADDTVLAYKESIRDSLLNLDSEVADAGDDCYDVIMDEYLVLHRALHYEIYNAKGTDPSEPDEASTATIVDDFIARENEQSDYKEGLSQRSVANNPYENITVDVYGRYKELEDHIIHSEELFEADASVPPDAATTYETYAQSRAQISYTMTTEEIKDIIVSALPNRTMYTYVEWEPLAGSTTEYMTCDLDNRQPDYFGECVHEDYMEILAYNETYGYLTGDDMKEKCERLCYCPWPICNSEQVCACVQCGLEEDSAEDYIDHTLDKRKLQELRRKLLNASTEEMYQELLTAIQDLSAQQDDLSSQVTDVQVEQERQNAAAEAHHADTTLETTINAGFSDLKASYDILQEQMDELLEKQDQALEESAKTEEQLKRLEELTEQQNAALDSIKKAVDKQINEINKAYEQNQIDYEARKRYYFNAELDELEANKKAELSNLACTVKPKEFTFELDNYPDTTNDSARERLVGINNKVVAGMLMYVRRNVLAECNNTRFSNIENYCIAGMDPGHSYGVDPVFKLGEELYNADLDYEETITKYYNCSELKKATYTEKNMEPYCTQYYNDKLVPWGYFSYNMKGHSSGFPVFFDINLSQDRAQEYYLYVEEGHYIEESETKDITVHLVTYNAELKIFANIQIWFRFLVAGKITISYNIQAVKVELYVTFEDKFRGGMEGCLAIFAICALVIELNELYTCRMKYGTVKLYFRSGWNYIDLTSIGIQIVCVIYWWLYVFLMAETFDVSGQPGGRYDVYADLEAKARFLRLKGNCGDDYYSDAYMESYDCANAPAEEERGYGLEELALMLNKMDKLGAQLSFYMTLSGINIILMIARSLKLMDFQPRLGIVTKTLALAASDILHFMVVFGVVFMGYVMMGTLVFGYKIQEFSSLLNSLQTCFETLLGEIGWNNALQDLKGLEYWAGFAYFWSYQILVFMILLNFLLAIIVDAYAEIKDAAHETVSVPAEVYPMLKEKWRTLLKSKYFYRKHIPEDRIRKSLKVLAGRGDEESSDDSSHDFDFDAERFLKVGDEDIDRETLTRVLTHCIAYAEEKAGVYDVAQKETPLSEQTFMDKLTSCLPAKFKKSDNLPPLFTTADVHGAVDMLMEQHGEPKKKEEEKDEEEEEEDVDTKEMMEKMAELIRGQEALMSGQKKLEDLEERLLKAIELPSAAPEAAAIRSDDDN</sequence>
<feature type="transmembrane region" description="Helical" evidence="7">
    <location>
        <begin position="1310"/>
        <end position="1332"/>
    </location>
</feature>
<evidence type="ECO:0000259" key="8">
    <source>
        <dbReference type="Pfam" id="PF08016"/>
    </source>
</evidence>
<accession>A0AAE0C506</accession>
<feature type="coiled-coil region" evidence="5">
    <location>
        <begin position="730"/>
        <end position="799"/>
    </location>
</feature>
<feature type="transmembrane region" description="Helical" evidence="7">
    <location>
        <begin position="1202"/>
        <end position="1223"/>
    </location>
</feature>
<evidence type="ECO:0000256" key="4">
    <source>
        <dbReference type="ARBA" id="ARBA00023136"/>
    </source>
</evidence>
<gene>
    <name evidence="9" type="ORF">CYMTET_43065</name>
</gene>
<reference evidence="9 10" key="1">
    <citation type="journal article" date="2015" name="Genome Biol. Evol.">
        <title>Comparative Genomics of a Bacterivorous Green Alga Reveals Evolutionary Causalities and Consequences of Phago-Mixotrophic Mode of Nutrition.</title>
        <authorList>
            <person name="Burns J.A."/>
            <person name="Paasch A."/>
            <person name="Narechania A."/>
            <person name="Kim E."/>
        </authorList>
    </citation>
    <scope>NUCLEOTIDE SEQUENCE [LARGE SCALE GENOMIC DNA]</scope>
    <source>
        <strain evidence="9 10">PLY_AMNH</strain>
    </source>
</reference>
<comment type="caution">
    <text evidence="9">The sequence shown here is derived from an EMBL/GenBank/DDBJ whole genome shotgun (WGS) entry which is preliminary data.</text>
</comment>
<dbReference type="Gene3D" id="1.10.287.70">
    <property type="match status" value="1"/>
</dbReference>
<keyword evidence="10" id="KW-1185">Reference proteome</keyword>
<dbReference type="PANTHER" id="PTHR10877">
    <property type="entry name" value="POLYCYSTIN FAMILY MEMBER"/>
    <property type="match status" value="1"/>
</dbReference>
<feature type="domain" description="Polycystin cation channel PKD1/PKD2" evidence="8">
    <location>
        <begin position="1203"/>
        <end position="1338"/>
    </location>
</feature>
<comment type="subcellular location">
    <subcellularLocation>
        <location evidence="1">Membrane</location>
        <topology evidence="1">Multi-pass membrane protein</topology>
    </subcellularLocation>
</comment>
<feature type="compositionally biased region" description="Acidic residues" evidence="6">
    <location>
        <begin position="1501"/>
        <end position="1512"/>
    </location>
</feature>
<feature type="transmembrane region" description="Helical" evidence="7">
    <location>
        <begin position="27"/>
        <end position="46"/>
    </location>
</feature>
<feature type="coiled-coil region" evidence="5">
    <location>
        <begin position="671"/>
        <end position="698"/>
    </location>
</feature>
<dbReference type="EMBL" id="LGRX02028976">
    <property type="protein sequence ID" value="KAK3247437.1"/>
    <property type="molecule type" value="Genomic_DNA"/>
</dbReference>
<feature type="region of interest" description="Disordered" evidence="6">
    <location>
        <begin position="1492"/>
        <end position="1515"/>
    </location>
</feature>
<evidence type="ECO:0000256" key="5">
    <source>
        <dbReference type="SAM" id="Coils"/>
    </source>
</evidence>
<evidence type="ECO:0000256" key="3">
    <source>
        <dbReference type="ARBA" id="ARBA00022989"/>
    </source>
</evidence>
<feature type="transmembrane region" description="Helical" evidence="7">
    <location>
        <begin position="1244"/>
        <end position="1268"/>
    </location>
</feature>